<accession>A0ABS1T4B6</accession>
<organism evidence="2 3">
    <name type="scientific">Clostridium rhizosphaerae</name>
    <dbReference type="NCBI Taxonomy" id="2803861"/>
    <lineage>
        <taxon>Bacteria</taxon>
        <taxon>Bacillati</taxon>
        <taxon>Bacillota</taxon>
        <taxon>Clostridia</taxon>
        <taxon>Eubacteriales</taxon>
        <taxon>Clostridiaceae</taxon>
        <taxon>Clostridium</taxon>
    </lineage>
</organism>
<evidence type="ECO:0000313" key="3">
    <source>
        <dbReference type="Proteomes" id="UP000632377"/>
    </source>
</evidence>
<keyword evidence="1" id="KW-0472">Membrane</keyword>
<feature type="transmembrane region" description="Helical" evidence="1">
    <location>
        <begin position="55"/>
        <end position="75"/>
    </location>
</feature>
<reference evidence="2 3" key="1">
    <citation type="submission" date="2021-01" db="EMBL/GenBank/DDBJ databases">
        <title>Genome public.</title>
        <authorList>
            <person name="Liu C."/>
            <person name="Sun Q."/>
        </authorList>
    </citation>
    <scope>NUCLEOTIDE SEQUENCE [LARGE SCALE GENOMIC DNA]</scope>
    <source>
        <strain evidence="2 3">YIM B02515</strain>
    </source>
</reference>
<evidence type="ECO:0000313" key="2">
    <source>
        <dbReference type="EMBL" id="MBL4934164.1"/>
    </source>
</evidence>
<dbReference type="PROSITE" id="PS51257">
    <property type="entry name" value="PROKAR_LIPOPROTEIN"/>
    <property type="match status" value="1"/>
</dbReference>
<keyword evidence="3" id="KW-1185">Reference proteome</keyword>
<proteinExistence type="predicted"/>
<name>A0ABS1T4B6_9CLOT</name>
<feature type="transmembrane region" description="Helical" evidence="1">
    <location>
        <begin position="82"/>
        <end position="99"/>
    </location>
</feature>
<dbReference type="Proteomes" id="UP000632377">
    <property type="component" value="Unassembled WGS sequence"/>
</dbReference>
<comment type="caution">
    <text evidence="2">The sequence shown here is derived from an EMBL/GenBank/DDBJ whole genome shotgun (WGS) entry which is preliminary data.</text>
</comment>
<feature type="transmembrane region" description="Helical" evidence="1">
    <location>
        <begin position="119"/>
        <end position="139"/>
    </location>
</feature>
<dbReference type="EMBL" id="JAESWC010000001">
    <property type="protein sequence ID" value="MBL4934164.1"/>
    <property type="molecule type" value="Genomic_DNA"/>
</dbReference>
<sequence length="151" mass="16741">MKNSKRYISPSLFGLIVICFFLPFVTVSCQGRQIATLSGIDLALGKAIEGQRMNPNTFALLAFITAVIGIFAGFLKNIKNNIVSSIIGAAGFVCVLLIKSDISSIKIESQYIKLLKIEYRIGLILVVILFICVVIYNLISFYLNRNEIKDE</sequence>
<gene>
    <name evidence="2" type="ORF">JK636_00165</name>
</gene>
<keyword evidence="1" id="KW-1133">Transmembrane helix</keyword>
<evidence type="ECO:0000256" key="1">
    <source>
        <dbReference type="SAM" id="Phobius"/>
    </source>
</evidence>
<protein>
    <submittedName>
        <fullName evidence="2">Uncharacterized protein</fullName>
    </submittedName>
</protein>
<keyword evidence="1" id="KW-0812">Transmembrane</keyword>
<dbReference type="RefSeq" id="WP_202746818.1">
    <property type="nucleotide sequence ID" value="NZ_JAESWC010000001.1"/>
</dbReference>